<keyword evidence="2" id="KW-0547">Nucleotide-binding</keyword>
<protein>
    <submittedName>
        <fullName evidence="6">Putative ABC transport system ATP-binding protein</fullName>
    </submittedName>
</protein>
<evidence type="ECO:0000313" key="6">
    <source>
        <dbReference type="EMBL" id="JAC66539.1"/>
    </source>
</evidence>
<evidence type="ECO:0000256" key="3">
    <source>
        <dbReference type="ARBA" id="ARBA00022840"/>
    </source>
</evidence>
<dbReference type="SMART" id="SM00382">
    <property type="entry name" value="AAA"/>
    <property type="match status" value="1"/>
</dbReference>
<dbReference type="InterPro" id="IPR027417">
    <property type="entry name" value="P-loop_NTPase"/>
</dbReference>
<keyword evidence="1" id="KW-0813">Transport</keyword>
<dbReference type="PANTHER" id="PTHR43023">
    <property type="entry name" value="PROTEIN TRIGALACTOSYLDIACYLGLYCEROL 3, CHLOROPLASTIC"/>
    <property type="match status" value="1"/>
</dbReference>
<evidence type="ECO:0000259" key="5">
    <source>
        <dbReference type="PROSITE" id="PS50893"/>
    </source>
</evidence>
<dbReference type="EMBL" id="GBEZ01020098">
    <property type="protein sequence ID" value="JAC66539.1"/>
    <property type="molecule type" value="Transcribed_RNA"/>
</dbReference>
<reference evidence="6" key="1">
    <citation type="submission" date="2014-05" db="EMBL/GenBank/DDBJ databases">
        <title>The transcriptome of the halophilic microalga Tetraselmis sp. GSL018 isolated from the Great Salt Lake, Utah.</title>
        <authorList>
            <person name="Jinkerson R.E."/>
            <person name="D'Adamo S."/>
            <person name="Posewitz M.C."/>
        </authorList>
    </citation>
    <scope>NUCLEOTIDE SEQUENCE</scope>
    <source>
        <strain evidence="6">GSL018</strain>
    </source>
</reference>
<feature type="compositionally biased region" description="Basic and acidic residues" evidence="4">
    <location>
        <begin position="64"/>
        <end position="78"/>
    </location>
</feature>
<name>A0A061R711_9CHLO</name>
<dbReference type="AlphaFoldDB" id="A0A061R711"/>
<evidence type="ECO:0000256" key="4">
    <source>
        <dbReference type="SAM" id="MobiDB-lite"/>
    </source>
</evidence>
<accession>A0A061R711</accession>
<feature type="domain" description="ABC transporter" evidence="5">
    <location>
        <begin position="91"/>
        <end position="341"/>
    </location>
</feature>
<dbReference type="Gene3D" id="3.40.50.300">
    <property type="entry name" value="P-loop containing nucleotide triphosphate hydrolases"/>
    <property type="match status" value="1"/>
</dbReference>
<evidence type="ECO:0000256" key="1">
    <source>
        <dbReference type="ARBA" id="ARBA00022448"/>
    </source>
</evidence>
<feature type="region of interest" description="Disordered" evidence="4">
    <location>
        <begin position="43"/>
        <end position="84"/>
    </location>
</feature>
<dbReference type="SUPFAM" id="SSF52540">
    <property type="entry name" value="P-loop containing nucleoside triphosphate hydrolases"/>
    <property type="match status" value="1"/>
</dbReference>
<gene>
    <name evidence="6" type="primary">ABC.X1.A</name>
    <name evidence="6" type="ORF">TSPGSL018_13424</name>
</gene>
<evidence type="ECO:0000256" key="2">
    <source>
        <dbReference type="ARBA" id="ARBA00022741"/>
    </source>
</evidence>
<sequence>MSFRLDNFSYKSFRGSEKFLLVGHKLLGRLPGQRVTGWRYQKNLPVQDRSGGKSHPAEVSQSGKWRELVSDTTRHPEEEPSTSSYVDDTLLELRDVHKAFGSQKILRGCSFKIRRGEAVGVIGASGTGKSTTLRLLAGLLTPDAGEVLVKGVPRRGLISDANDANEMLKIGMVFQSAALFDSLTVGENVGFLLYEHTNLPEARIREIVRESLAEVGLKDVEHLYPSQLSGGMQKRVALARAVVRDDSETKMEQVLMYDEPTAGLDPVASTVVEDLIRSLHKKPTSSEKGGISSYIVVTHQHSTITRAVDRIIFLHKGKVAWEGTAEEFETTTEPIVRQFATGSLQGPIVYG</sequence>
<dbReference type="GO" id="GO:0005524">
    <property type="term" value="F:ATP binding"/>
    <property type="evidence" value="ECO:0007669"/>
    <property type="project" value="UniProtKB-KW"/>
</dbReference>
<dbReference type="GO" id="GO:0016887">
    <property type="term" value="F:ATP hydrolysis activity"/>
    <property type="evidence" value="ECO:0007669"/>
    <property type="project" value="InterPro"/>
</dbReference>
<dbReference type="PROSITE" id="PS50893">
    <property type="entry name" value="ABC_TRANSPORTER_2"/>
    <property type="match status" value="1"/>
</dbReference>
<keyword evidence="3 6" id="KW-0067">ATP-binding</keyword>
<proteinExistence type="predicted"/>
<dbReference type="InterPro" id="IPR017871">
    <property type="entry name" value="ABC_transporter-like_CS"/>
</dbReference>
<dbReference type="InterPro" id="IPR003593">
    <property type="entry name" value="AAA+_ATPase"/>
</dbReference>
<dbReference type="Pfam" id="PF00005">
    <property type="entry name" value="ABC_tran"/>
    <property type="match status" value="1"/>
</dbReference>
<dbReference type="PROSITE" id="PS00211">
    <property type="entry name" value="ABC_TRANSPORTER_1"/>
    <property type="match status" value="1"/>
</dbReference>
<dbReference type="PANTHER" id="PTHR43023:SF3">
    <property type="entry name" value="PROTEIN TRIGALACTOSYLDIACYLGLYCEROL 3, CHLOROPLASTIC"/>
    <property type="match status" value="1"/>
</dbReference>
<organism evidence="6">
    <name type="scientific">Tetraselmis sp. GSL018</name>
    <dbReference type="NCBI Taxonomy" id="582737"/>
    <lineage>
        <taxon>Eukaryota</taxon>
        <taxon>Viridiplantae</taxon>
        <taxon>Chlorophyta</taxon>
        <taxon>core chlorophytes</taxon>
        <taxon>Chlorodendrophyceae</taxon>
        <taxon>Chlorodendrales</taxon>
        <taxon>Chlorodendraceae</taxon>
        <taxon>Tetraselmis</taxon>
    </lineage>
</organism>
<dbReference type="InterPro" id="IPR003439">
    <property type="entry name" value="ABC_transporter-like_ATP-bd"/>
</dbReference>